<evidence type="ECO:0000259" key="2">
    <source>
        <dbReference type="SMART" id="SM00089"/>
    </source>
</evidence>
<accession>A0A511TD18</accession>
<keyword evidence="5" id="KW-1185">Reference proteome</keyword>
<proteinExistence type="predicted"/>
<keyword evidence="1" id="KW-0732">Signal</keyword>
<dbReference type="InterPro" id="IPR035986">
    <property type="entry name" value="PKD_dom_sf"/>
</dbReference>
<dbReference type="EMBL" id="BJXR01000053">
    <property type="protein sequence ID" value="GEN12081.1"/>
    <property type="molecule type" value="Genomic_DNA"/>
</dbReference>
<evidence type="ECO:0000313" key="4">
    <source>
        <dbReference type="EMBL" id="SEU36643.1"/>
    </source>
</evidence>
<reference evidence="4 5" key="1">
    <citation type="submission" date="2016-10" db="EMBL/GenBank/DDBJ databases">
        <authorList>
            <person name="Varghese N."/>
            <person name="Submissions S."/>
        </authorList>
    </citation>
    <scope>NUCLEOTIDE SEQUENCE [LARGE SCALE GENOMIC DNA]</scope>
    <source>
        <strain evidence="4 5">DSM 16525</strain>
    </source>
</reference>
<name>A0A511TD18_MYXFU</name>
<dbReference type="InterPro" id="IPR013783">
    <property type="entry name" value="Ig-like_fold"/>
</dbReference>
<dbReference type="PANTHER" id="PTHR43037:SF1">
    <property type="entry name" value="BLL1128 PROTEIN"/>
    <property type="match status" value="1"/>
</dbReference>
<dbReference type="Proteomes" id="UP000183760">
    <property type="component" value="Unassembled WGS sequence"/>
</dbReference>
<dbReference type="SMART" id="SM00089">
    <property type="entry name" value="PKD"/>
    <property type="match status" value="1"/>
</dbReference>
<dbReference type="EMBL" id="FOIB01000011">
    <property type="protein sequence ID" value="SEU36643.1"/>
    <property type="molecule type" value="Genomic_DNA"/>
</dbReference>
<evidence type="ECO:0000313" key="5">
    <source>
        <dbReference type="Proteomes" id="UP000183760"/>
    </source>
</evidence>
<dbReference type="OrthoDB" id="9764953at2"/>
<dbReference type="InterPro" id="IPR029058">
    <property type="entry name" value="AB_hydrolase_fold"/>
</dbReference>
<dbReference type="RefSeq" id="WP_143097403.1">
    <property type="nucleotide sequence ID" value="NZ_BJXR01000053.1"/>
</dbReference>
<organism evidence="3 6">
    <name type="scientific">Myxococcus fulvus</name>
    <dbReference type="NCBI Taxonomy" id="33"/>
    <lineage>
        <taxon>Bacteria</taxon>
        <taxon>Pseudomonadati</taxon>
        <taxon>Myxococcota</taxon>
        <taxon>Myxococcia</taxon>
        <taxon>Myxococcales</taxon>
        <taxon>Cystobacterineae</taxon>
        <taxon>Myxococcaceae</taxon>
        <taxon>Myxococcus</taxon>
    </lineage>
</organism>
<dbReference type="PANTHER" id="PTHR43037">
    <property type="entry name" value="UNNAMED PRODUCT-RELATED"/>
    <property type="match status" value="1"/>
</dbReference>
<sequence>MRIFRRALPGLPMFAVVSLLLPGWGVSEAEAAERRFLVDFGDGPTATPGWNNLHFGSTGSSLSNLVDSAGVGSGLSLQVTDGFWQGWTGAYNGGGTTASTVYPASATRDTFFIGTNEGTTDTQAQVRLSGLAINGTYSLRFYASRMAGDSADRTTRYTVGAQTVELQATNNIDGVVQLTNLVPSNGALDISVTMKPGAIFGYLGVLEVIEQDGGVVVNQPPVVNAGADRTVPLPTNTVALQQSFSDPEGQATTFVWSQVSGPTTAGLYQNPWTPLVASNLAQGTYVFRLTVTDAQGASASDDVSVSVVPSTGSGTPFLRTLTAKSVTASGKVIHYYESLPRGYNTDPNRKWPVIVFHHGVGEKGSTPESLPSVLGNMTLVRDNVPLEFDINGVTESFIVLIPQLHGNYGDWQDFFTQAMIDSAKANLRTDADRVYLMGFSLGAFHTWSFPQRSDANARQVAAIVPFSGGRVYNVNGVSQLCRLATEDVPVWTFHAADDGTVHVSYTDAAVNGLNACSPAPDPAPRYTRPATGNHWIIGSGASPTQPPANNIYHWMLSHRRVSTPPPVTQRTLTPRVTTVPKLWNGQMGYYESLPRGYDANPSRQWPLLIFLHGIGERGNGTTELSRVLSHGPAAQINSGHPLEFTVNGVTESFVVLIPQLGEAGASWHPYQIERLLDVAQAGLRINPKRVYLTGLSLGGFGTTAFVEFSLANAQRIAAIAPTDGAHYGGIIWTPDLDNVTTNACYLAQADVKVWQFYGANDASWGRTATDFIARLNACSPPSAPVVTRYENVGHTAYGRAYATDHTYHSPNLYEWLLAQQRP</sequence>
<evidence type="ECO:0000313" key="6">
    <source>
        <dbReference type="Proteomes" id="UP000321514"/>
    </source>
</evidence>
<dbReference type="SUPFAM" id="SSF53474">
    <property type="entry name" value="alpha/beta-Hydrolases"/>
    <property type="match status" value="2"/>
</dbReference>
<feature type="domain" description="PKD/Chitinase" evidence="2">
    <location>
        <begin position="222"/>
        <end position="310"/>
    </location>
</feature>
<dbReference type="InterPro" id="IPR022409">
    <property type="entry name" value="PKD/Chitinase_dom"/>
</dbReference>
<dbReference type="Gene3D" id="2.60.40.10">
    <property type="entry name" value="Immunoglobulins"/>
    <property type="match status" value="1"/>
</dbReference>
<dbReference type="Pfam" id="PF22352">
    <property type="entry name" value="K319L-like_PKD"/>
    <property type="match status" value="1"/>
</dbReference>
<dbReference type="Proteomes" id="UP000321514">
    <property type="component" value="Unassembled WGS sequence"/>
</dbReference>
<evidence type="ECO:0000256" key="1">
    <source>
        <dbReference type="ARBA" id="ARBA00022729"/>
    </source>
</evidence>
<protein>
    <submittedName>
        <fullName evidence="4">Esterase</fullName>
    </submittedName>
</protein>
<dbReference type="SUPFAM" id="SSF49299">
    <property type="entry name" value="PKD domain"/>
    <property type="match status" value="1"/>
</dbReference>
<dbReference type="STRING" id="1334629.MFUL124B02_13085"/>
<comment type="caution">
    <text evidence="3">The sequence shown here is derived from an EMBL/GenBank/DDBJ whole genome shotgun (WGS) entry which is preliminary data.</text>
</comment>
<gene>
    <name evidence="3" type="ORF">MFU01_71180</name>
    <name evidence="4" type="ORF">SAMN05443572_111253</name>
</gene>
<dbReference type="InterPro" id="IPR050955">
    <property type="entry name" value="Plant_Biomass_Hydrol_Est"/>
</dbReference>
<reference evidence="3 6" key="2">
    <citation type="submission" date="2019-07" db="EMBL/GenBank/DDBJ databases">
        <title>Whole genome shotgun sequence of Myxococcus fulvus NBRC 100333.</title>
        <authorList>
            <person name="Hosoyama A."/>
            <person name="Uohara A."/>
            <person name="Ohji S."/>
            <person name="Ichikawa N."/>
        </authorList>
    </citation>
    <scope>NUCLEOTIDE SEQUENCE [LARGE SCALE GENOMIC DNA]</scope>
    <source>
        <strain evidence="3 6">NBRC 100333</strain>
    </source>
</reference>
<dbReference type="Gene3D" id="3.40.50.1820">
    <property type="entry name" value="alpha/beta hydrolase"/>
    <property type="match status" value="2"/>
</dbReference>
<dbReference type="AlphaFoldDB" id="A0A511TD18"/>
<evidence type="ECO:0000313" key="3">
    <source>
        <dbReference type="EMBL" id="GEN12081.1"/>
    </source>
</evidence>